<evidence type="ECO:0000256" key="4">
    <source>
        <dbReference type="ARBA" id="ARBA00022989"/>
    </source>
</evidence>
<evidence type="ECO:0000256" key="7">
    <source>
        <dbReference type="SAM" id="Phobius"/>
    </source>
</evidence>
<keyword evidence="5 7" id="KW-0472">Membrane</keyword>
<organism evidence="10 11">
    <name type="scientific">Flavobacterium endoglycinae</name>
    <dbReference type="NCBI Taxonomy" id="2816357"/>
    <lineage>
        <taxon>Bacteria</taxon>
        <taxon>Pseudomonadati</taxon>
        <taxon>Bacteroidota</taxon>
        <taxon>Flavobacteriia</taxon>
        <taxon>Flavobacteriales</taxon>
        <taxon>Flavobacteriaceae</taxon>
        <taxon>Flavobacterium</taxon>
    </lineage>
</organism>
<protein>
    <submittedName>
        <fullName evidence="10">ABC transporter permease</fullName>
    </submittedName>
</protein>
<keyword evidence="2" id="KW-1003">Cell membrane</keyword>
<evidence type="ECO:0000256" key="5">
    <source>
        <dbReference type="ARBA" id="ARBA00023136"/>
    </source>
</evidence>
<keyword evidence="4 7" id="KW-1133">Transmembrane helix</keyword>
<keyword evidence="3 7" id="KW-0812">Transmembrane</keyword>
<name>A0ABX7QIG1_9FLAO</name>
<dbReference type="Pfam" id="PF12704">
    <property type="entry name" value="MacB_PCD"/>
    <property type="match status" value="1"/>
</dbReference>
<comment type="subcellular location">
    <subcellularLocation>
        <location evidence="1">Cell membrane</location>
        <topology evidence="1">Multi-pass membrane protein</topology>
    </subcellularLocation>
</comment>
<dbReference type="EMBL" id="CP071448">
    <property type="protein sequence ID" value="QSW90855.1"/>
    <property type="molecule type" value="Genomic_DNA"/>
</dbReference>
<sequence>MLLYLRLLKESLGFAINALRNNKLRTLLSLLGVTIGIFSIIAVLAAVDSLDKKISKDLSSLDKNTIYLMKFNFGPSEIPQWKREQFPNVKYDEYVGLKNSMNNTEQVGYQLFVNHETLKYDSKTVADVNIIPSSFEMVDIDGLSFDRGRFYNESESNSGTPVIVLGYDVADGLFGGSDPIGKNIRLYGQRFSVIGVMAKQGAGFFGDSNDTSVYLPANFLRRMYGDSDSMTPVIVLKPEKGVDMDAYKAEIAQKLRAIRGIKAGEMDNFFINVLSGFTDFIDGIIGQMNVVGWIISGFSLLVGGFGIANIMFVSVKERTNLIGIQKSLGAKNKFILFQFLFEAIILSVIGGIIGLLMVWGIALILTKVLDFDFVLSLGNILLGTGLAALIGLISGILPAVSAANLDPVEAIRTGM</sequence>
<evidence type="ECO:0000313" key="11">
    <source>
        <dbReference type="Proteomes" id="UP000663440"/>
    </source>
</evidence>
<dbReference type="Proteomes" id="UP000663440">
    <property type="component" value="Chromosome"/>
</dbReference>
<evidence type="ECO:0000256" key="2">
    <source>
        <dbReference type="ARBA" id="ARBA00022475"/>
    </source>
</evidence>
<accession>A0ABX7QIG1</accession>
<evidence type="ECO:0000259" key="9">
    <source>
        <dbReference type="Pfam" id="PF12704"/>
    </source>
</evidence>
<dbReference type="InterPro" id="IPR050250">
    <property type="entry name" value="Macrolide_Exporter_MacB"/>
</dbReference>
<gene>
    <name evidence="10" type="ORF">J0383_08600</name>
</gene>
<feature type="transmembrane region" description="Helical" evidence="7">
    <location>
        <begin position="291"/>
        <end position="313"/>
    </location>
</feature>
<evidence type="ECO:0000256" key="6">
    <source>
        <dbReference type="ARBA" id="ARBA00038076"/>
    </source>
</evidence>
<feature type="domain" description="MacB-like periplasmic core" evidence="9">
    <location>
        <begin position="26"/>
        <end position="253"/>
    </location>
</feature>
<dbReference type="InterPro" id="IPR003838">
    <property type="entry name" value="ABC3_permease_C"/>
</dbReference>
<reference evidence="10 11" key="1">
    <citation type="submission" date="2021-03" db="EMBL/GenBank/DDBJ databases">
        <title>Flavobacterium kribbensis sp. nov, an endophytic bacteria, isolated from soybean.</title>
        <authorList>
            <person name="Lee J."/>
            <person name="Seo J."/>
        </authorList>
    </citation>
    <scope>NUCLEOTIDE SEQUENCE [LARGE SCALE GENOMIC DNA]</scope>
    <source>
        <strain evidence="10 11">BB8</strain>
    </source>
</reference>
<proteinExistence type="inferred from homology"/>
<comment type="similarity">
    <text evidence="6">Belongs to the ABC-4 integral membrane protein family.</text>
</comment>
<dbReference type="Pfam" id="PF02687">
    <property type="entry name" value="FtsX"/>
    <property type="match status" value="1"/>
</dbReference>
<evidence type="ECO:0000256" key="3">
    <source>
        <dbReference type="ARBA" id="ARBA00022692"/>
    </source>
</evidence>
<dbReference type="InterPro" id="IPR025857">
    <property type="entry name" value="MacB_PCD"/>
</dbReference>
<dbReference type="PANTHER" id="PTHR30572:SF4">
    <property type="entry name" value="ABC TRANSPORTER PERMEASE YTRF"/>
    <property type="match status" value="1"/>
</dbReference>
<dbReference type="RefSeq" id="WP_207297997.1">
    <property type="nucleotide sequence ID" value="NZ_CP071448.1"/>
</dbReference>
<evidence type="ECO:0000313" key="10">
    <source>
        <dbReference type="EMBL" id="QSW90855.1"/>
    </source>
</evidence>
<evidence type="ECO:0000256" key="1">
    <source>
        <dbReference type="ARBA" id="ARBA00004651"/>
    </source>
</evidence>
<dbReference type="PANTHER" id="PTHR30572">
    <property type="entry name" value="MEMBRANE COMPONENT OF TRANSPORTER-RELATED"/>
    <property type="match status" value="1"/>
</dbReference>
<feature type="transmembrane region" description="Helical" evidence="7">
    <location>
        <begin position="27"/>
        <end position="47"/>
    </location>
</feature>
<feature type="transmembrane region" description="Helical" evidence="7">
    <location>
        <begin position="334"/>
        <end position="365"/>
    </location>
</feature>
<feature type="domain" description="ABC3 transporter permease C-terminal" evidence="8">
    <location>
        <begin position="293"/>
        <end position="407"/>
    </location>
</feature>
<keyword evidence="11" id="KW-1185">Reference proteome</keyword>
<feature type="transmembrane region" description="Helical" evidence="7">
    <location>
        <begin position="385"/>
        <end position="405"/>
    </location>
</feature>
<evidence type="ECO:0000259" key="8">
    <source>
        <dbReference type="Pfam" id="PF02687"/>
    </source>
</evidence>